<accession>A0A8B7NLS5</accession>
<evidence type="ECO:0000313" key="1">
    <source>
        <dbReference type="Proteomes" id="UP000694843"/>
    </source>
</evidence>
<dbReference type="OrthoDB" id="10012661at2759"/>
<dbReference type="GeneID" id="108671210"/>
<protein>
    <submittedName>
        <fullName evidence="2">Uncharacterized protein LOC108671210</fullName>
    </submittedName>
</protein>
<reference evidence="2" key="1">
    <citation type="submission" date="2025-08" db="UniProtKB">
        <authorList>
            <consortium name="RefSeq"/>
        </authorList>
    </citation>
    <scope>IDENTIFICATION</scope>
    <source>
        <tissue evidence="2">Whole organism</tissue>
    </source>
</reference>
<dbReference type="KEGG" id="hazt:108671210"/>
<sequence length="230" mass="26414">MAAQMLSSLQSDARQKLESGTYSLMQAPLVMAVDSTNQVYLHKDGPNQDVVKCLQGQDDWSSDKVLTPKLKASSFGDYDFSLGLIPSIYFESREKFDSLYSQEWQDAEPFDPNKTVETVEKIPFEEALKQLTVTLSCNMEYYLANRDEMEQDLGRKLDSFNAEDESFMKRLERELFYNQVIKIVGESEDDDKATCSVMLKDFKNLFYDGNDTYATARRGDHYLIFQHATS</sequence>
<evidence type="ECO:0000313" key="2">
    <source>
        <dbReference type="RefSeq" id="XP_018014196.1"/>
    </source>
</evidence>
<name>A0A8B7NLS5_HYAAZ</name>
<gene>
    <name evidence="2" type="primary">LOC108671210</name>
</gene>
<dbReference type="AlphaFoldDB" id="A0A8B7NLS5"/>
<proteinExistence type="predicted"/>
<organism evidence="1 2">
    <name type="scientific">Hyalella azteca</name>
    <name type="common">Amphipod</name>
    <dbReference type="NCBI Taxonomy" id="294128"/>
    <lineage>
        <taxon>Eukaryota</taxon>
        <taxon>Metazoa</taxon>
        <taxon>Ecdysozoa</taxon>
        <taxon>Arthropoda</taxon>
        <taxon>Crustacea</taxon>
        <taxon>Multicrustacea</taxon>
        <taxon>Malacostraca</taxon>
        <taxon>Eumalacostraca</taxon>
        <taxon>Peracarida</taxon>
        <taxon>Amphipoda</taxon>
        <taxon>Senticaudata</taxon>
        <taxon>Talitrida</taxon>
        <taxon>Talitroidea</taxon>
        <taxon>Hyalellidae</taxon>
        <taxon>Hyalella</taxon>
    </lineage>
</organism>
<keyword evidence="1" id="KW-1185">Reference proteome</keyword>
<dbReference type="Proteomes" id="UP000694843">
    <property type="component" value="Unplaced"/>
</dbReference>
<dbReference type="RefSeq" id="XP_018014196.1">
    <property type="nucleotide sequence ID" value="XM_018158707.1"/>
</dbReference>